<dbReference type="PRINTS" id="PR00112">
    <property type="entry name" value="ACYLPHPHTASE"/>
</dbReference>
<accession>A0A0T9UA76</accession>
<proteinExistence type="inferred from homology"/>
<dbReference type="eggNOG" id="COG1254">
    <property type="taxonomic scope" value="Bacteria"/>
</dbReference>
<evidence type="ECO:0000313" key="15">
    <source>
        <dbReference type="Proteomes" id="UP000041595"/>
    </source>
</evidence>
<evidence type="ECO:0000313" key="13">
    <source>
        <dbReference type="EMBL" id="CNL29039.1"/>
    </source>
</evidence>
<evidence type="ECO:0000256" key="8">
    <source>
        <dbReference type="PROSITE-ProRule" id="PRU00520"/>
    </source>
</evidence>
<evidence type="ECO:0000313" key="14">
    <source>
        <dbReference type="Proteomes" id="UP000038647"/>
    </source>
</evidence>
<dbReference type="NCBIfam" id="NF011000">
    <property type="entry name" value="PRK14426.1"/>
    <property type="match status" value="1"/>
</dbReference>
<dbReference type="InterPro" id="IPR036046">
    <property type="entry name" value="Acylphosphatase-like_dom_sf"/>
</dbReference>
<gene>
    <name evidence="13" type="primary">yccX</name>
    <name evidence="13" type="ORF">ERS137965_02608</name>
    <name evidence="12" type="ORF">ERS137966_02223</name>
</gene>
<dbReference type="Gene3D" id="3.30.70.100">
    <property type="match status" value="1"/>
</dbReference>
<evidence type="ECO:0000256" key="9">
    <source>
        <dbReference type="RuleBase" id="RU000553"/>
    </source>
</evidence>
<dbReference type="SUPFAM" id="SSF54975">
    <property type="entry name" value="Acylphosphatase/BLUF domain-like"/>
    <property type="match status" value="1"/>
</dbReference>
<evidence type="ECO:0000259" key="11">
    <source>
        <dbReference type="PROSITE" id="PS51160"/>
    </source>
</evidence>
<dbReference type="HAMAP" id="MF_01450">
    <property type="entry name" value="Acylphosphatase_entero"/>
    <property type="match status" value="1"/>
</dbReference>
<evidence type="ECO:0000256" key="3">
    <source>
        <dbReference type="ARBA" id="ARBA00015991"/>
    </source>
</evidence>
<dbReference type="InterPro" id="IPR028627">
    <property type="entry name" value="Acylphosphatase_bac"/>
</dbReference>
<organism evidence="13 15">
    <name type="scientific">Yersinia aldovae</name>
    <dbReference type="NCBI Taxonomy" id="29483"/>
    <lineage>
        <taxon>Bacteria</taxon>
        <taxon>Pseudomonadati</taxon>
        <taxon>Pseudomonadota</taxon>
        <taxon>Gammaproteobacteria</taxon>
        <taxon>Enterobacterales</taxon>
        <taxon>Yersiniaceae</taxon>
        <taxon>Yersinia</taxon>
    </lineage>
</organism>
<evidence type="ECO:0000256" key="4">
    <source>
        <dbReference type="ARBA" id="ARBA00022801"/>
    </source>
</evidence>
<dbReference type="InterPro" id="IPR020456">
    <property type="entry name" value="Acylphosphatase"/>
</dbReference>
<evidence type="ECO:0000256" key="6">
    <source>
        <dbReference type="ARBA" id="ARBA00047645"/>
    </source>
</evidence>
<dbReference type="PANTHER" id="PTHR47268:SF4">
    <property type="entry name" value="ACYLPHOSPHATASE"/>
    <property type="match status" value="1"/>
</dbReference>
<protein>
    <recommendedName>
        <fullName evidence="3 7">Acylphosphatase</fullName>
        <ecNumber evidence="2 7">3.6.1.7</ecNumber>
    </recommendedName>
    <alternativeName>
        <fullName evidence="5 7">Acylphosphate phosphohydrolase</fullName>
    </alternativeName>
</protein>
<dbReference type="STRING" id="1453495.AT01_924"/>
<feature type="active site" evidence="7 8">
    <location>
        <position position="20"/>
    </location>
</feature>
<dbReference type="Pfam" id="PF00708">
    <property type="entry name" value="Acylphosphatase"/>
    <property type="match status" value="1"/>
</dbReference>
<dbReference type="RefSeq" id="WP_042839378.1">
    <property type="nucleotide sequence ID" value="NZ_CABHPY010000129.1"/>
</dbReference>
<name>A0A0T9UA76_YERAL</name>
<dbReference type="PANTHER" id="PTHR47268">
    <property type="entry name" value="ACYLPHOSPHATASE"/>
    <property type="match status" value="1"/>
</dbReference>
<keyword evidence="14" id="KW-1185">Reference proteome</keyword>
<comment type="catalytic activity">
    <reaction evidence="6 7 8 9">
        <text>an acyl phosphate + H2O = a carboxylate + phosphate + H(+)</text>
        <dbReference type="Rhea" id="RHEA:14965"/>
        <dbReference type="ChEBI" id="CHEBI:15377"/>
        <dbReference type="ChEBI" id="CHEBI:15378"/>
        <dbReference type="ChEBI" id="CHEBI:29067"/>
        <dbReference type="ChEBI" id="CHEBI:43474"/>
        <dbReference type="ChEBI" id="CHEBI:59918"/>
        <dbReference type="EC" id="3.6.1.7"/>
    </reaction>
</comment>
<evidence type="ECO:0000256" key="2">
    <source>
        <dbReference type="ARBA" id="ARBA00012150"/>
    </source>
</evidence>
<dbReference type="EMBL" id="CQEH01000009">
    <property type="protein sequence ID" value="CNL09975.1"/>
    <property type="molecule type" value="Genomic_DNA"/>
</dbReference>
<evidence type="ECO:0000256" key="1">
    <source>
        <dbReference type="ARBA" id="ARBA00005614"/>
    </source>
</evidence>
<reference evidence="13 15" key="2">
    <citation type="submission" date="2015-03" db="EMBL/GenBank/DDBJ databases">
        <authorList>
            <person name="Murphy D."/>
        </authorList>
    </citation>
    <scope>NUCLEOTIDE SEQUENCE [LARGE SCALE GENOMIC DNA]</scope>
    <source>
        <strain evidence="13 15">IP06005</strain>
    </source>
</reference>
<dbReference type="EMBL" id="CQEJ01000014">
    <property type="protein sequence ID" value="CNL29039.1"/>
    <property type="molecule type" value="Genomic_DNA"/>
</dbReference>
<dbReference type="InterPro" id="IPR017968">
    <property type="entry name" value="Acylphosphatase_CS"/>
</dbReference>
<comment type="similarity">
    <text evidence="1 7 10">Belongs to the acylphosphatase family.</text>
</comment>
<evidence type="ECO:0000313" key="12">
    <source>
        <dbReference type="EMBL" id="CNL09975.1"/>
    </source>
</evidence>
<dbReference type="PROSITE" id="PS00150">
    <property type="entry name" value="ACYLPHOSPHATASE_1"/>
    <property type="match status" value="1"/>
</dbReference>
<dbReference type="PROSITE" id="PS00151">
    <property type="entry name" value="ACYLPHOSPHATASE_2"/>
    <property type="match status" value="1"/>
</dbReference>
<feature type="active site" evidence="7 8">
    <location>
        <position position="38"/>
    </location>
</feature>
<keyword evidence="4 7" id="KW-0378">Hydrolase</keyword>
<dbReference type="PROSITE" id="PS51160">
    <property type="entry name" value="ACYLPHOSPHATASE_3"/>
    <property type="match status" value="1"/>
</dbReference>
<sequence length="92" mass="10284">MPKVCTCAYVYGVVQGVGFRYNTQRQAQELGVTGYARNCDDGSVEVVACGELQAVDELIAWFKQGGPRGARVDRVLTEPYPPTEFDKFKIRY</sequence>
<dbReference type="AlphaFoldDB" id="A0A0T9UA76"/>
<feature type="domain" description="Acylphosphatase-like" evidence="11">
    <location>
        <begin position="5"/>
        <end position="92"/>
    </location>
</feature>
<dbReference type="Proteomes" id="UP000041595">
    <property type="component" value="Unassembled WGS sequence"/>
</dbReference>
<evidence type="ECO:0000256" key="10">
    <source>
        <dbReference type="RuleBase" id="RU004168"/>
    </source>
</evidence>
<dbReference type="OrthoDB" id="5295388at2"/>
<evidence type="ECO:0000256" key="7">
    <source>
        <dbReference type="HAMAP-Rule" id="MF_01450"/>
    </source>
</evidence>
<dbReference type="Proteomes" id="UP000038647">
    <property type="component" value="Unassembled WGS sequence"/>
</dbReference>
<dbReference type="InterPro" id="IPR001792">
    <property type="entry name" value="Acylphosphatase-like_dom"/>
</dbReference>
<reference evidence="12 14" key="1">
    <citation type="submission" date="2015-03" db="EMBL/GenBank/DDBJ databases">
        <authorList>
            <consortium name="Pathogen Informatics"/>
            <person name="Murphy D."/>
        </authorList>
    </citation>
    <scope>NUCLEOTIDE SEQUENCE [LARGE SCALE GENOMIC DNA]</scope>
    <source>
        <strain evidence="12 14">IP08791</strain>
    </source>
</reference>
<dbReference type="FunFam" id="3.30.70.100:FF:000012">
    <property type="entry name" value="Acylphosphatase"/>
    <property type="match status" value="1"/>
</dbReference>
<evidence type="ECO:0000256" key="5">
    <source>
        <dbReference type="ARBA" id="ARBA00032904"/>
    </source>
</evidence>
<dbReference type="EC" id="3.6.1.7" evidence="2 7"/>
<dbReference type="GO" id="GO:0003998">
    <property type="term" value="F:acylphosphatase activity"/>
    <property type="evidence" value="ECO:0007669"/>
    <property type="project" value="UniProtKB-UniRule"/>
</dbReference>